<dbReference type="PROSITE" id="PS50296">
    <property type="entry name" value="SUI1"/>
    <property type="match status" value="1"/>
</dbReference>
<gene>
    <name evidence="5" type="ORF">K4H28_15620</name>
</gene>
<evidence type="ECO:0000256" key="1">
    <source>
        <dbReference type="ARBA" id="ARBA00005422"/>
    </source>
</evidence>
<dbReference type="CDD" id="cd11567">
    <property type="entry name" value="YciH_like"/>
    <property type="match status" value="1"/>
</dbReference>
<evidence type="ECO:0000313" key="5">
    <source>
        <dbReference type="EMBL" id="QZA77675.1"/>
    </source>
</evidence>
<dbReference type="EMBL" id="CP081150">
    <property type="protein sequence ID" value="QZA77675.1"/>
    <property type="molecule type" value="Genomic_DNA"/>
</dbReference>
<dbReference type="PIRSF" id="PIRSF037511">
    <property type="entry name" value="Transl_init_SUI1_pro"/>
    <property type="match status" value="1"/>
</dbReference>
<dbReference type="InterPro" id="IPR050318">
    <property type="entry name" value="DENR/SUI1_TIF"/>
</dbReference>
<organism evidence="5 6">
    <name type="scientific">Deefgea tanakiae</name>
    <dbReference type="NCBI Taxonomy" id="2865840"/>
    <lineage>
        <taxon>Bacteria</taxon>
        <taxon>Pseudomonadati</taxon>
        <taxon>Pseudomonadota</taxon>
        <taxon>Betaproteobacteria</taxon>
        <taxon>Neisseriales</taxon>
        <taxon>Chitinibacteraceae</taxon>
        <taxon>Deefgea</taxon>
    </lineage>
</organism>
<evidence type="ECO:0000259" key="4">
    <source>
        <dbReference type="PROSITE" id="PS50296"/>
    </source>
</evidence>
<dbReference type="InterPro" id="IPR036877">
    <property type="entry name" value="SUI1_dom_sf"/>
</dbReference>
<evidence type="ECO:0000256" key="3">
    <source>
        <dbReference type="ARBA" id="ARBA00022917"/>
    </source>
</evidence>
<keyword evidence="5" id="KW-0396">Initiation factor</keyword>
<proteinExistence type="inferred from homology"/>
<dbReference type="Gene3D" id="3.30.780.10">
    <property type="entry name" value="SUI1-like domain"/>
    <property type="match status" value="1"/>
</dbReference>
<reference evidence="5 6" key="1">
    <citation type="submission" date="2021-08" db="EMBL/GenBank/DDBJ databases">
        <title>complete genome sequencing of Deefgea sp. D25.</title>
        <authorList>
            <person name="Bae J.-W."/>
            <person name="Gim D.-H."/>
        </authorList>
    </citation>
    <scope>NUCLEOTIDE SEQUENCE [LARGE SCALE GENOMIC DNA]</scope>
    <source>
        <strain evidence="5 6">D25</strain>
    </source>
</reference>
<keyword evidence="2" id="KW-0810">Translation regulation</keyword>
<dbReference type="NCBIfam" id="NF005297">
    <property type="entry name" value="PRK06824.1"/>
    <property type="match status" value="1"/>
</dbReference>
<dbReference type="SUPFAM" id="SSF55159">
    <property type="entry name" value="eIF1-like"/>
    <property type="match status" value="1"/>
</dbReference>
<keyword evidence="3" id="KW-0648">Protein biosynthesis</keyword>
<dbReference type="GO" id="GO:0003743">
    <property type="term" value="F:translation initiation factor activity"/>
    <property type="evidence" value="ECO:0007669"/>
    <property type="project" value="UniProtKB-KW"/>
</dbReference>
<dbReference type="PANTHER" id="PTHR12789:SF0">
    <property type="entry name" value="DENSITY-REGULATED PROTEIN"/>
    <property type="match status" value="1"/>
</dbReference>
<dbReference type="Pfam" id="PF01253">
    <property type="entry name" value="SUI1"/>
    <property type="match status" value="1"/>
</dbReference>
<comment type="similarity">
    <text evidence="1">Belongs to the SUI1 family.</text>
</comment>
<accession>A0ABX8Z7D0</accession>
<evidence type="ECO:0000313" key="6">
    <source>
        <dbReference type="Proteomes" id="UP000825679"/>
    </source>
</evidence>
<feature type="domain" description="SUI1" evidence="4">
    <location>
        <begin position="39"/>
        <end position="105"/>
    </location>
</feature>
<evidence type="ECO:0000256" key="2">
    <source>
        <dbReference type="ARBA" id="ARBA00022845"/>
    </source>
</evidence>
<dbReference type="InterPro" id="IPR005872">
    <property type="entry name" value="SUI1_arc_bac"/>
</dbReference>
<keyword evidence="6" id="KW-1185">Reference proteome</keyword>
<sequence length="113" mass="11714">MSKNSGLVYSTEHGSMCPACRQPQAACICKTALPSGDGIARVGREVRKGKAVIVVTGLILDAAALTALGKQLKTMCGTGGTVKEGQIEIQGEHRDAVMAELSKRGFKVKRGGG</sequence>
<name>A0ABX8Z7D0_9NEIS</name>
<dbReference type="RefSeq" id="WP_221006055.1">
    <property type="nucleotide sequence ID" value="NZ_CP081150.1"/>
</dbReference>
<dbReference type="PANTHER" id="PTHR12789">
    <property type="entry name" value="DENSITY-REGULATED PROTEIN HOMOLOG"/>
    <property type="match status" value="1"/>
</dbReference>
<dbReference type="InterPro" id="IPR001950">
    <property type="entry name" value="SUI1"/>
</dbReference>
<protein>
    <submittedName>
        <fullName evidence="5">Translation initiation factor Sui1</fullName>
    </submittedName>
</protein>
<dbReference type="Proteomes" id="UP000825679">
    <property type="component" value="Chromosome"/>
</dbReference>